<gene>
    <name evidence="4" type="ORF">ACFOZ4_40810</name>
</gene>
<dbReference type="SUPFAM" id="SSF51905">
    <property type="entry name" value="FAD/NAD(P)-binding domain"/>
    <property type="match status" value="1"/>
</dbReference>
<comment type="caution">
    <text evidence="4">The sequence shown here is derived from an EMBL/GenBank/DDBJ whole genome shotgun (WGS) entry which is preliminary data.</text>
</comment>
<reference evidence="5" key="1">
    <citation type="journal article" date="2019" name="Int. J. Syst. Evol. Microbiol.">
        <title>The Global Catalogue of Microorganisms (GCM) 10K type strain sequencing project: providing services to taxonomists for standard genome sequencing and annotation.</title>
        <authorList>
            <consortium name="The Broad Institute Genomics Platform"/>
            <consortium name="The Broad Institute Genome Sequencing Center for Infectious Disease"/>
            <person name="Wu L."/>
            <person name="Ma J."/>
        </authorList>
    </citation>
    <scope>NUCLEOTIDE SEQUENCE [LARGE SCALE GENOMIC DNA]</scope>
    <source>
        <strain evidence="5">CGMCC 4.7289</strain>
    </source>
</reference>
<feature type="domain" description="FAD-binding" evidence="3">
    <location>
        <begin position="7"/>
        <end position="348"/>
    </location>
</feature>
<dbReference type="Proteomes" id="UP001595816">
    <property type="component" value="Unassembled WGS sequence"/>
</dbReference>
<proteinExistence type="predicted"/>
<evidence type="ECO:0000259" key="3">
    <source>
        <dbReference type="Pfam" id="PF01494"/>
    </source>
</evidence>
<evidence type="ECO:0000313" key="5">
    <source>
        <dbReference type="Proteomes" id="UP001595816"/>
    </source>
</evidence>
<organism evidence="4 5">
    <name type="scientific">Hamadaea flava</name>
    <dbReference type="NCBI Taxonomy" id="1742688"/>
    <lineage>
        <taxon>Bacteria</taxon>
        <taxon>Bacillati</taxon>
        <taxon>Actinomycetota</taxon>
        <taxon>Actinomycetes</taxon>
        <taxon>Micromonosporales</taxon>
        <taxon>Micromonosporaceae</taxon>
        <taxon>Hamadaea</taxon>
    </lineage>
</organism>
<dbReference type="RefSeq" id="WP_253762174.1">
    <property type="nucleotide sequence ID" value="NZ_JAMZDZ010000001.1"/>
</dbReference>
<sequence>MTKPSTAAIIGGGVAGPVTAMALRQAGIEATVFEAYAHGAEGVGSFLTVAVNGQRALRELDLLDLVRKHGFDCPRFEFVSGKGKPLGGFPAAPTGPDGLTSRTVRRTDLYEALRDEALRRGVTVEYGKRLVDAERGGDGVTAVFADGTRFTADILVGADGLLSRTRELIDPAAPKPRYVPLLNTGGFTRAAVPGEPGTMVMYFGRDAFFCHMLAPDGVVWWFANIPQVRELSPAELAAITPQQWRRRLIDTFAVDATPARAVVEATEQIALPWNTYDFPSVPTWHDDRMVLVGDAAHAAAPTSGQGASLAIEDALVLAKALRDAPDAATAFSAYERERRGRVERIVAEAKKLSSDKMPGPVGRLIRDAVLPLVFAKRAKSGGDDWVLSHEIHWA</sequence>
<dbReference type="InterPro" id="IPR002938">
    <property type="entry name" value="FAD-bd"/>
</dbReference>
<protein>
    <submittedName>
        <fullName evidence="4">FAD-dependent oxidoreductase</fullName>
    </submittedName>
</protein>
<evidence type="ECO:0000256" key="1">
    <source>
        <dbReference type="ARBA" id="ARBA00023002"/>
    </source>
</evidence>
<evidence type="ECO:0000256" key="2">
    <source>
        <dbReference type="ARBA" id="ARBA00023033"/>
    </source>
</evidence>
<accession>A0ABV8M390</accession>
<dbReference type="Gene3D" id="3.50.50.60">
    <property type="entry name" value="FAD/NAD(P)-binding domain"/>
    <property type="match status" value="1"/>
</dbReference>
<keyword evidence="5" id="KW-1185">Reference proteome</keyword>
<dbReference type="InterPro" id="IPR036188">
    <property type="entry name" value="FAD/NAD-bd_sf"/>
</dbReference>
<name>A0ABV8M390_9ACTN</name>
<keyword evidence="1" id="KW-0560">Oxidoreductase</keyword>
<dbReference type="Pfam" id="PF01494">
    <property type="entry name" value="FAD_binding_3"/>
    <property type="match status" value="1"/>
</dbReference>
<dbReference type="EMBL" id="JBHSAY010000035">
    <property type="protein sequence ID" value="MFC4136986.1"/>
    <property type="molecule type" value="Genomic_DNA"/>
</dbReference>
<evidence type="ECO:0000313" key="4">
    <source>
        <dbReference type="EMBL" id="MFC4136986.1"/>
    </source>
</evidence>
<dbReference type="InterPro" id="IPR050493">
    <property type="entry name" value="FAD-dep_Monooxygenase_BioMet"/>
</dbReference>
<dbReference type="PRINTS" id="PR00420">
    <property type="entry name" value="RNGMNOXGNASE"/>
</dbReference>
<dbReference type="PANTHER" id="PTHR13789">
    <property type="entry name" value="MONOOXYGENASE"/>
    <property type="match status" value="1"/>
</dbReference>
<dbReference type="PANTHER" id="PTHR13789:SF309">
    <property type="entry name" value="PUTATIVE (AFU_ORTHOLOGUE AFUA_6G14510)-RELATED"/>
    <property type="match status" value="1"/>
</dbReference>
<keyword evidence="2" id="KW-0503">Monooxygenase</keyword>